<accession>A0A811MY31</accession>
<dbReference type="AlphaFoldDB" id="A0A811MY31"/>
<reference evidence="1" key="1">
    <citation type="submission" date="2020-10" db="EMBL/GenBank/DDBJ databases">
        <authorList>
            <person name="Han B."/>
            <person name="Lu T."/>
            <person name="Zhao Q."/>
            <person name="Huang X."/>
            <person name="Zhao Y."/>
        </authorList>
    </citation>
    <scope>NUCLEOTIDE SEQUENCE</scope>
</reference>
<comment type="caution">
    <text evidence="1">The sequence shown here is derived from an EMBL/GenBank/DDBJ whole genome shotgun (WGS) entry which is preliminary data.</text>
</comment>
<keyword evidence="2" id="KW-1185">Reference proteome</keyword>
<organism evidence="1 2">
    <name type="scientific">Miscanthus lutarioriparius</name>
    <dbReference type="NCBI Taxonomy" id="422564"/>
    <lineage>
        <taxon>Eukaryota</taxon>
        <taxon>Viridiplantae</taxon>
        <taxon>Streptophyta</taxon>
        <taxon>Embryophyta</taxon>
        <taxon>Tracheophyta</taxon>
        <taxon>Spermatophyta</taxon>
        <taxon>Magnoliopsida</taxon>
        <taxon>Liliopsida</taxon>
        <taxon>Poales</taxon>
        <taxon>Poaceae</taxon>
        <taxon>PACMAD clade</taxon>
        <taxon>Panicoideae</taxon>
        <taxon>Andropogonodae</taxon>
        <taxon>Andropogoneae</taxon>
        <taxon>Saccharinae</taxon>
        <taxon>Miscanthus</taxon>
    </lineage>
</organism>
<dbReference type="Proteomes" id="UP000604825">
    <property type="component" value="Unassembled WGS sequence"/>
</dbReference>
<protein>
    <submittedName>
        <fullName evidence="1">Uncharacterized protein</fullName>
    </submittedName>
</protein>
<gene>
    <name evidence="1" type="ORF">NCGR_LOCUS9718</name>
</gene>
<evidence type="ECO:0000313" key="2">
    <source>
        <dbReference type="Proteomes" id="UP000604825"/>
    </source>
</evidence>
<sequence>MVNLNVTASKGDLVSRNLDPVVAKTDSAMRNHYSTAVKGRFFTRESRFAVVEIDSMLRNLNLVAPKIGLTPGNLDLVVVGADLATAQLPTGAHN</sequence>
<proteinExistence type="predicted"/>
<evidence type="ECO:0000313" key="1">
    <source>
        <dbReference type="EMBL" id="CAD6214286.1"/>
    </source>
</evidence>
<dbReference type="EMBL" id="CAJGYO010000002">
    <property type="protein sequence ID" value="CAD6214286.1"/>
    <property type="molecule type" value="Genomic_DNA"/>
</dbReference>
<name>A0A811MY31_9POAL</name>